<dbReference type="OrthoDB" id="413520at2759"/>
<proteinExistence type="predicted"/>
<dbReference type="InterPro" id="IPR029063">
    <property type="entry name" value="SAM-dependent_MTases_sf"/>
</dbReference>
<dbReference type="CDD" id="cd02440">
    <property type="entry name" value="AdoMet_MTases"/>
    <property type="match status" value="1"/>
</dbReference>
<dbReference type="PANTHER" id="PTHR14614:SF109">
    <property type="entry name" value="RIBOSOMAL LYSINE N-METHYLTRANSFERASE 5"/>
    <property type="match status" value="1"/>
</dbReference>
<dbReference type="EMBL" id="BRYA01000322">
    <property type="protein sequence ID" value="GMI46996.1"/>
    <property type="molecule type" value="Genomic_DNA"/>
</dbReference>
<dbReference type="Proteomes" id="UP001165065">
    <property type="component" value="Unassembled WGS sequence"/>
</dbReference>
<gene>
    <name evidence="1" type="ORF">TrCOL_g11125</name>
</gene>
<keyword evidence="2" id="KW-1185">Reference proteome</keyword>
<comment type="caution">
    <text evidence="1">The sequence shown here is derived from an EMBL/GenBank/DDBJ whole genome shotgun (WGS) entry which is preliminary data.</text>
</comment>
<dbReference type="InterPro" id="IPR019410">
    <property type="entry name" value="Methyltransf_16"/>
</dbReference>
<dbReference type="PANTHER" id="PTHR14614">
    <property type="entry name" value="HEPATOCELLULAR CARCINOMA-ASSOCIATED ANTIGEN"/>
    <property type="match status" value="1"/>
</dbReference>
<dbReference type="GO" id="GO:0005829">
    <property type="term" value="C:cytosol"/>
    <property type="evidence" value="ECO:0007669"/>
    <property type="project" value="TreeGrafter"/>
</dbReference>
<reference evidence="2" key="1">
    <citation type="journal article" date="2023" name="Commun. Biol.">
        <title>Genome analysis of Parmales, the sister group of diatoms, reveals the evolutionary specialization of diatoms from phago-mixotrophs to photoautotrophs.</title>
        <authorList>
            <person name="Ban H."/>
            <person name="Sato S."/>
            <person name="Yoshikawa S."/>
            <person name="Yamada K."/>
            <person name="Nakamura Y."/>
            <person name="Ichinomiya M."/>
            <person name="Sato N."/>
            <person name="Blanc-Mathieu R."/>
            <person name="Endo H."/>
            <person name="Kuwata A."/>
            <person name="Ogata H."/>
        </authorList>
    </citation>
    <scope>NUCLEOTIDE SEQUENCE [LARGE SCALE GENOMIC DNA]</scope>
</reference>
<sequence length="248" mass="27490">MDPSPDNALVVYNISNPYNDTNLLKREPQRHLRIGSNLLVISQAWRSDGLGGSSLGFGASVYDAAVLLADYVLSSVPLGGRRVVELGTGTGVVAVQAAVQEPRAAEVVATDGDEGLLRGLTKINLESNMQRILGEVLDTVKTRTFYWGNEEHLNSLAPPFDVVLVADCSAVIYENSFGALVDSIFQLCHGETDVYLSCQERVRSVEAKFFHLLKRKFIVVEVPREDLHRDFEKVEELRLFHLRLKPPI</sequence>
<name>A0A9W7GJM7_9STRA</name>
<protein>
    <submittedName>
        <fullName evidence="1">Uncharacterized protein</fullName>
    </submittedName>
</protein>
<accession>A0A9W7GJM7</accession>
<evidence type="ECO:0000313" key="1">
    <source>
        <dbReference type="EMBL" id="GMI46996.1"/>
    </source>
</evidence>
<organism evidence="1 2">
    <name type="scientific">Triparma columacea</name>
    <dbReference type="NCBI Taxonomy" id="722753"/>
    <lineage>
        <taxon>Eukaryota</taxon>
        <taxon>Sar</taxon>
        <taxon>Stramenopiles</taxon>
        <taxon>Ochrophyta</taxon>
        <taxon>Bolidophyceae</taxon>
        <taxon>Parmales</taxon>
        <taxon>Triparmaceae</taxon>
        <taxon>Triparma</taxon>
    </lineage>
</organism>
<dbReference type="GO" id="GO:0032991">
    <property type="term" value="C:protein-containing complex"/>
    <property type="evidence" value="ECO:0007669"/>
    <property type="project" value="TreeGrafter"/>
</dbReference>
<dbReference type="Gene3D" id="3.40.50.150">
    <property type="entry name" value="Vaccinia Virus protein VP39"/>
    <property type="match status" value="1"/>
</dbReference>
<dbReference type="Pfam" id="PF10294">
    <property type="entry name" value="Methyltransf_16"/>
    <property type="match status" value="1"/>
</dbReference>
<evidence type="ECO:0000313" key="2">
    <source>
        <dbReference type="Proteomes" id="UP001165065"/>
    </source>
</evidence>
<dbReference type="SUPFAM" id="SSF53335">
    <property type="entry name" value="S-adenosyl-L-methionine-dependent methyltransferases"/>
    <property type="match status" value="1"/>
</dbReference>
<dbReference type="AlphaFoldDB" id="A0A9W7GJM7"/>